<protein>
    <submittedName>
        <fullName evidence="1">Uncharacterized protein</fullName>
    </submittedName>
</protein>
<dbReference type="AlphaFoldDB" id="A0A850QC07"/>
<reference evidence="1 2" key="1">
    <citation type="submission" date="2020-04" db="EMBL/GenBank/DDBJ databases">
        <title>Donghicola sp., a member of the Rhodobacteraceae family isolated from mangrove forest in Thailand.</title>
        <authorList>
            <person name="Charoenyingcharoen P."/>
            <person name="Yukphan P."/>
        </authorList>
    </citation>
    <scope>NUCLEOTIDE SEQUENCE [LARGE SCALE GENOMIC DNA]</scope>
    <source>
        <strain evidence="1 2">B5-SW-15</strain>
    </source>
</reference>
<name>A0A850QC07_9RHOB</name>
<comment type="caution">
    <text evidence="1">The sequence shown here is derived from an EMBL/GenBank/DDBJ whole genome shotgun (WGS) entry which is preliminary data.</text>
</comment>
<evidence type="ECO:0000313" key="1">
    <source>
        <dbReference type="EMBL" id="NVO24410.1"/>
    </source>
</evidence>
<dbReference type="RefSeq" id="WP_177158147.1">
    <property type="nucleotide sequence ID" value="NZ_JABCJE010000006.1"/>
</dbReference>
<accession>A0A850QC07</accession>
<dbReference type="EMBL" id="JABCJE010000006">
    <property type="protein sequence ID" value="NVO24410.1"/>
    <property type="molecule type" value="Genomic_DNA"/>
</dbReference>
<organism evidence="1 2">
    <name type="scientific">Donghicola mangrovi</name>
    <dbReference type="NCBI Taxonomy" id="2729614"/>
    <lineage>
        <taxon>Bacteria</taxon>
        <taxon>Pseudomonadati</taxon>
        <taxon>Pseudomonadota</taxon>
        <taxon>Alphaproteobacteria</taxon>
        <taxon>Rhodobacterales</taxon>
        <taxon>Roseobacteraceae</taxon>
        <taxon>Donghicola</taxon>
    </lineage>
</organism>
<evidence type="ECO:0000313" key="2">
    <source>
        <dbReference type="Proteomes" id="UP000592216"/>
    </source>
</evidence>
<gene>
    <name evidence="1" type="ORF">HJ536_13670</name>
</gene>
<dbReference type="Proteomes" id="UP000592216">
    <property type="component" value="Unassembled WGS sequence"/>
</dbReference>
<sequence length="68" mass="7529">MGPHCAFHETISPNNEAAPQQNRLDLKVSRAVRKNFTAEIARQSGEIAPCRRAATIFYFDANIALPVC</sequence>
<proteinExistence type="predicted"/>